<reference evidence="2" key="1">
    <citation type="submission" date="2012-01" db="EMBL/GenBank/DDBJ databases">
        <title>The Genome Sequence of Treponema denticola H-22.</title>
        <authorList>
            <consortium name="The Broad Institute Genome Sequencing Platform"/>
            <person name="Earl A."/>
            <person name="Ward D."/>
            <person name="Feldgarden M."/>
            <person name="Gevers D."/>
            <person name="Blanton J.M."/>
            <person name="Fenno C.J."/>
            <person name="Baranova O.V."/>
            <person name="Mathney J."/>
            <person name="Dewhirst F.E."/>
            <person name="Izard J."/>
            <person name="Young S.K."/>
            <person name="Zeng Q."/>
            <person name="Gargeya S."/>
            <person name="Fitzgerald M."/>
            <person name="Haas B."/>
            <person name="Abouelleil A."/>
            <person name="Alvarado L."/>
            <person name="Arachchi H.M."/>
            <person name="Berlin A."/>
            <person name="Chapman S.B."/>
            <person name="Gearin G."/>
            <person name="Goldberg J."/>
            <person name="Griggs A."/>
            <person name="Gujja S."/>
            <person name="Hansen M."/>
            <person name="Heiman D."/>
            <person name="Howarth C."/>
            <person name="Larimer J."/>
            <person name="Lui A."/>
            <person name="MacDonald P.J.P."/>
            <person name="McCowen C."/>
            <person name="Montmayeur A."/>
            <person name="Murphy C."/>
            <person name="Neiman D."/>
            <person name="Pearson M."/>
            <person name="Priest M."/>
            <person name="Roberts A."/>
            <person name="Saif S."/>
            <person name="Shea T."/>
            <person name="Sisk P."/>
            <person name="Stolte C."/>
            <person name="Sykes S."/>
            <person name="Wortman J."/>
            <person name="Nusbaum C."/>
            <person name="Birren B."/>
        </authorList>
    </citation>
    <scope>NUCLEOTIDE SEQUENCE [LARGE SCALE GENOMIC DNA]</scope>
    <source>
        <strain evidence="2">H-22</strain>
    </source>
</reference>
<protein>
    <recommendedName>
        <fullName evidence="3">TIGR02185 family protein</fullName>
    </recommendedName>
</protein>
<dbReference type="NCBIfam" id="TIGR02185">
    <property type="entry name" value="Trep_Strep"/>
    <property type="match status" value="1"/>
</dbReference>
<sequence>MKMEKLVIKDLVTIGVFTVIYFVLMFLSGMVGMVPILYLAYPTLAGIITGIVIMLFMAKVQKPWGLFILGLICGFIVIAMGNTYVILIHVVISMAIAELLRKKGEYKSFKCNMLSFAVFNTWICGFLMQILLAKDKVIGLAETRGMGHDYIMKLIALVNYRSMILVYIGAIVGGIVGAYIGKVFLKKHFEKAGIV</sequence>
<dbReference type="RefSeq" id="WP_002666444.1">
    <property type="nucleotide sequence ID" value="NZ_CM001795.1"/>
</dbReference>
<keyword evidence="1" id="KW-0472">Membrane</keyword>
<accession>A0A0E2EH44</accession>
<feature type="transmembrane region" description="Helical" evidence="1">
    <location>
        <begin position="113"/>
        <end position="132"/>
    </location>
</feature>
<keyword evidence="1" id="KW-1133">Transmembrane helix</keyword>
<proteinExistence type="predicted"/>
<dbReference type="AlphaFoldDB" id="A0A0E2EH44"/>
<dbReference type="PATRIC" id="fig|999432.5.peg.1727"/>
<name>A0A0E2EH44_TREDN</name>
<evidence type="ECO:0000313" key="2">
    <source>
        <dbReference type="EMBL" id="EMB33304.1"/>
    </source>
</evidence>
<dbReference type="EMBL" id="AGDV01000012">
    <property type="protein sequence ID" value="EMB33304.1"/>
    <property type="molecule type" value="Genomic_DNA"/>
</dbReference>
<dbReference type="HOGENOM" id="CLU_093450_1_0_12"/>
<gene>
    <name evidence="2" type="ORF">HMPREF9726_01665</name>
</gene>
<feature type="transmembrane region" description="Helical" evidence="1">
    <location>
        <begin position="6"/>
        <end position="27"/>
    </location>
</feature>
<evidence type="ECO:0008006" key="3">
    <source>
        <dbReference type="Google" id="ProtNLM"/>
    </source>
</evidence>
<evidence type="ECO:0000256" key="1">
    <source>
        <dbReference type="SAM" id="Phobius"/>
    </source>
</evidence>
<organism evidence="2">
    <name type="scientific">Treponema denticola H-22</name>
    <dbReference type="NCBI Taxonomy" id="999432"/>
    <lineage>
        <taxon>Bacteria</taxon>
        <taxon>Pseudomonadati</taxon>
        <taxon>Spirochaetota</taxon>
        <taxon>Spirochaetia</taxon>
        <taxon>Spirochaetales</taxon>
        <taxon>Treponemataceae</taxon>
        <taxon>Treponema</taxon>
    </lineage>
</organism>
<dbReference type="InterPro" id="IPR011733">
    <property type="entry name" value="CHP02185_IM"/>
</dbReference>
<feature type="transmembrane region" description="Helical" evidence="1">
    <location>
        <begin position="164"/>
        <end position="185"/>
    </location>
</feature>
<feature type="transmembrane region" description="Helical" evidence="1">
    <location>
        <begin position="64"/>
        <end position="92"/>
    </location>
</feature>
<comment type="caution">
    <text evidence="2">The sequence shown here is derived from an EMBL/GenBank/DDBJ whole genome shotgun (WGS) entry which is preliminary data.</text>
</comment>
<dbReference type="Pfam" id="PF09605">
    <property type="entry name" value="Trep_Strep"/>
    <property type="match status" value="1"/>
</dbReference>
<keyword evidence="1" id="KW-0812">Transmembrane</keyword>
<feature type="transmembrane region" description="Helical" evidence="1">
    <location>
        <begin position="39"/>
        <end position="58"/>
    </location>
</feature>
<dbReference type="Proteomes" id="UP000011705">
    <property type="component" value="Chromosome"/>
</dbReference>